<evidence type="ECO:0000313" key="4">
    <source>
        <dbReference type="Ensembl" id="ENSCPVP00000023782.1"/>
    </source>
</evidence>
<dbReference type="PROSITE" id="PS50041">
    <property type="entry name" value="C_TYPE_LECTIN_2"/>
    <property type="match status" value="1"/>
</dbReference>
<evidence type="ECO:0000313" key="5">
    <source>
        <dbReference type="Proteomes" id="UP000694382"/>
    </source>
</evidence>
<keyword evidence="5" id="KW-1185">Reference proteome</keyword>
<evidence type="ECO:0000256" key="2">
    <source>
        <dbReference type="ARBA" id="ARBA00022734"/>
    </source>
</evidence>
<comment type="subcellular location">
    <subcellularLocation>
        <location evidence="1">Membrane</location>
        <topology evidence="1">Single-pass membrane protein</topology>
    </subcellularLocation>
</comment>
<dbReference type="PANTHER" id="PTHR46746:SF3">
    <property type="entry name" value="C-TYPE LECTIN DOMAIN-CONTAINING PROTEIN-RELATED"/>
    <property type="match status" value="1"/>
</dbReference>
<proteinExistence type="predicted"/>
<reference evidence="4" key="3">
    <citation type="submission" date="2025-09" db="UniProtKB">
        <authorList>
            <consortium name="Ensembl"/>
        </authorList>
    </citation>
    <scope>IDENTIFICATION</scope>
</reference>
<feature type="compositionally biased region" description="Low complexity" evidence="3">
    <location>
        <begin position="32"/>
        <end position="43"/>
    </location>
</feature>
<dbReference type="Gene3D" id="3.10.100.10">
    <property type="entry name" value="Mannose-Binding Protein A, subunit A"/>
    <property type="match status" value="1"/>
</dbReference>
<dbReference type="InterPro" id="IPR001304">
    <property type="entry name" value="C-type_lectin-like"/>
</dbReference>
<dbReference type="PANTHER" id="PTHR46746">
    <property type="entry name" value="KILLER CELL LECTIN-LIKE RECEPTOR SUBFAMILY F MEMBER 2"/>
    <property type="match status" value="1"/>
</dbReference>
<feature type="region of interest" description="Disordered" evidence="3">
    <location>
        <begin position="1"/>
        <end position="82"/>
    </location>
</feature>
<dbReference type="SMART" id="SM00034">
    <property type="entry name" value="CLECT"/>
    <property type="match status" value="1"/>
</dbReference>
<keyword evidence="2" id="KW-0430">Lectin</keyword>
<dbReference type="GO" id="GO:0030246">
    <property type="term" value="F:carbohydrate binding"/>
    <property type="evidence" value="ECO:0007669"/>
    <property type="project" value="UniProtKB-KW"/>
</dbReference>
<name>A0A8U8BQV7_GEOPR</name>
<dbReference type="Ensembl" id="ENSCPVT00000025143.1">
    <property type="protein sequence ID" value="ENSCPVP00000023782.1"/>
    <property type="gene ID" value="ENSCPVG00000018156.1"/>
</dbReference>
<evidence type="ECO:0000256" key="1">
    <source>
        <dbReference type="ARBA" id="ARBA00004167"/>
    </source>
</evidence>
<dbReference type="GO" id="GO:0005886">
    <property type="term" value="C:plasma membrane"/>
    <property type="evidence" value="ECO:0007669"/>
    <property type="project" value="TreeGrafter"/>
</dbReference>
<feature type="region of interest" description="Disordered" evidence="3">
    <location>
        <begin position="97"/>
        <end position="160"/>
    </location>
</feature>
<accession>A0A8U8BQV7</accession>
<dbReference type="Pfam" id="PF00059">
    <property type="entry name" value="Lectin_C"/>
    <property type="match status" value="1"/>
</dbReference>
<evidence type="ECO:0000256" key="3">
    <source>
        <dbReference type="SAM" id="MobiDB-lite"/>
    </source>
</evidence>
<dbReference type="InterPro" id="IPR016186">
    <property type="entry name" value="C-type_lectin-like/link_sf"/>
</dbReference>
<sequence length="449" mass="46963">MPVFLRLETNPAVPSPSVPSPGDSPGRCRAVAGAGSSGPAASSQHTGPAAAGRDALASCPLPRVPKPVPPPPCPHPASPGLCRGMEDENGYVILERGDKRGSAGRCPPRQGAGTGGSCPLGPPDLWGRGTGGGRVRAESTQESPRAAQGGETEARLEGGGSGGAFLDAVAVCCPIPPSCDPKRWSRGGFGVTQLLVPLCRGVSLSCFAPGLPALGSGGSGRGQVLPSPLFFHVPSPAAGSGYQGSQRIPAASPCCPRRLLAALTFGLALSLVLCLSWCVAQQWPPEGTAAYGNASLGIARSGWDGILREMRRVLCPPRESEGCRLCAVGWRLLGAKCYWISDGMNPWNRSREDCRDRGSELLMPRDQDELEFLNESLQNPTRHFWIGLSVPVAGTGWMWENGSDLGQERFQLELGKEPGSCGTLKGNGISPQSCASTLQWICQKESIEI</sequence>
<dbReference type="AlphaFoldDB" id="A0A8U8BQV7"/>
<dbReference type="Proteomes" id="UP000694382">
    <property type="component" value="Chromosome 6"/>
</dbReference>
<dbReference type="InterPro" id="IPR016187">
    <property type="entry name" value="CTDL_fold"/>
</dbReference>
<feature type="compositionally biased region" description="Pro residues" evidence="3">
    <location>
        <begin position="62"/>
        <end position="77"/>
    </location>
</feature>
<dbReference type="CDD" id="cd03593">
    <property type="entry name" value="CLECT_NK_receptors_like"/>
    <property type="match status" value="1"/>
</dbReference>
<reference evidence="4" key="2">
    <citation type="submission" date="2025-08" db="UniProtKB">
        <authorList>
            <consortium name="Ensembl"/>
        </authorList>
    </citation>
    <scope>IDENTIFICATION</scope>
</reference>
<dbReference type="InterPro" id="IPR051379">
    <property type="entry name" value="C-type_Lectin_Receptor_IMM"/>
</dbReference>
<dbReference type="SUPFAM" id="SSF56436">
    <property type="entry name" value="C-type lectin-like"/>
    <property type="match status" value="1"/>
</dbReference>
<dbReference type="InterPro" id="IPR033992">
    <property type="entry name" value="NKR-like_CTLD"/>
</dbReference>
<organism evidence="4 5">
    <name type="scientific">Geospiza parvula</name>
    <name type="common">Small tree-finch</name>
    <name type="synonym">Camarhynchus parvulus</name>
    <dbReference type="NCBI Taxonomy" id="87175"/>
    <lineage>
        <taxon>Eukaryota</taxon>
        <taxon>Metazoa</taxon>
        <taxon>Chordata</taxon>
        <taxon>Craniata</taxon>
        <taxon>Vertebrata</taxon>
        <taxon>Euteleostomi</taxon>
        <taxon>Archelosauria</taxon>
        <taxon>Archosauria</taxon>
        <taxon>Dinosauria</taxon>
        <taxon>Saurischia</taxon>
        <taxon>Theropoda</taxon>
        <taxon>Coelurosauria</taxon>
        <taxon>Aves</taxon>
        <taxon>Neognathae</taxon>
        <taxon>Neoaves</taxon>
        <taxon>Telluraves</taxon>
        <taxon>Australaves</taxon>
        <taxon>Passeriformes</taxon>
        <taxon>Thraupidae</taxon>
        <taxon>Camarhynchus</taxon>
    </lineage>
</organism>
<protein>
    <submittedName>
        <fullName evidence="4">Uncharacterized protein</fullName>
    </submittedName>
</protein>
<reference evidence="4" key="1">
    <citation type="submission" date="2020-02" db="EMBL/GenBank/DDBJ databases">
        <authorList>
            <person name="Enbody D E."/>
            <person name="Pettersson E M."/>
        </authorList>
    </citation>
    <scope>NUCLEOTIDE SEQUENCE [LARGE SCALE GENOMIC DNA]</scope>
</reference>